<organism evidence="1 2">
    <name type="scientific">Clostridium collagenovorans DSM 3089</name>
    <dbReference type="NCBI Taxonomy" id="1121306"/>
    <lineage>
        <taxon>Bacteria</taxon>
        <taxon>Bacillati</taxon>
        <taxon>Bacillota</taxon>
        <taxon>Clostridia</taxon>
        <taxon>Eubacteriales</taxon>
        <taxon>Clostridiaceae</taxon>
        <taxon>Clostridium</taxon>
    </lineage>
</organism>
<evidence type="ECO:0000313" key="2">
    <source>
        <dbReference type="Proteomes" id="UP000184526"/>
    </source>
</evidence>
<protein>
    <submittedName>
        <fullName evidence="1">Uncharacterized protein</fullName>
    </submittedName>
</protein>
<name>A0A1M5Y011_9CLOT</name>
<dbReference type="Proteomes" id="UP000184526">
    <property type="component" value="Unassembled WGS sequence"/>
</dbReference>
<evidence type="ECO:0000313" key="1">
    <source>
        <dbReference type="EMBL" id="SHI04863.1"/>
    </source>
</evidence>
<reference evidence="1 2" key="1">
    <citation type="submission" date="2016-11" db="EMBL/GenBank/DDBJ databases">
        <authorList>
            <person name="Jaros S."/>
            <person name="Januszkiewicz K."/>
            <person name="Wedrychowicz H."/>
        </authorList>
    </citation>
    <scope>NUCLEOTIDE SEQUENCE [LARGE SCALE GENOMIC DNA]</scope>
    <source>
        <strain evidence="1 2">DSM 3089</strain>
    </source>
</reference>
<dbReference type="EMBL" id="FQXP01000010">
    <property type="protein sequence ID" value="SHI04863.1"/>
    <property type="molecule type" value="Genomic_DNA"/>
</dbReference>
<sequence length="481" mass="54575">MAVKGKNNTFVIQNNGASSYDCIFTIDDGSHQDESFNTKDISNDDLTYTESTNTKDMDSINTEVLTDSEGKNINEDLTSLEESNFVIEDSQIVMDHSEDGEISNNDPVIYNATNADGELDSNFVTNDCGHSSPLWSYGEFLENFAKGDEYFKGFYYTNSYESNEGSQQENLPEENVVIEDSNIELDTNSSNSDEDKDFNYDEFIFENMNEDITSNVTYNTSSTVDNISNEEEIVSSSNINTEPEVIAPCDPNYKSPEHGDFYNDSYSETETNIGVSNSSLDFVEDDFKDYVGEKLSTSNTSSNDEILENTNTDENFETKFFNDYANQINDTTEDVEIFEDNFSSLEDSRNYEEEFLAKFNYTSENSSNDSTSSFTEEEFFADTTFNSPNSNTTIIEDCGEDLFFKNCETDIENTKCDCCTPPPKPVKKIRRTCCNNNNHSNDFILFIVVLFLLWYSMSNNNNNCGSNNTNNCCCNFVPYYF</sequence>
<proteinExistence type="predicted"/>
<dbReference type="AlphaFoldDB" id="A0A1M5Y011"/>
<accession>A0A1M5Y011</accession>
<keyword evidence="2" id="KW-1185">Reference proteome</keyword>
<dbReference type="RefSeq" id="WP_072832386.1">
    <property type="nucleotide sequence ID" value="NZ_FQXP01000010.1"/>
</dbReference>
<gene>
    <name evidence="1" type="ORF">SAMN02745196_02537</name>
</gene>